<evidence type="ECO:0000313" key="2">
    <source>
        <dbReference type="EMBL" id="SDO01286.1"/>
    </source>
</evidence>
<gene>
    <name evidence="2" type="ORF">SAMN05192585_1472</name>
</gene>
<dbReference type="Pfam" id="PF13529">
    <property type="entry name" value="Peptidase_C39_2"/>
    <property type="match status" value="1"/>
</dbReference>
<protein>
    <submittedName>
        <fullName evidence="2">Peptidase_C39 like family protein</fullName>
    </submittedName>
</protein>
<dbReference type="EMBL" id="FNID01000047">
    <property type="protein sequence ID" value="SDO01286.1"/>
    <property type="molecule type" value="Genomic_DNA"/>
</dbReference>
<feature type="domain" description="Peptidase C39-like" evidence="1">
    <location>
        <begin position="21"/>
        <end position="137"/>
    </location>
</feature>
<dbReference type="AlphaFoldDB" id="A0A1H0G320"/>
<dbReference type="STRING" id="258515.SAMN05192585_1472"/>
<dbReference type="Gene3D" id="3.90.70.10">
    <property type="entry name" value="Cysteine proteinases"/>
    <property type="match status" value="1"/>
</dbReference>
<name>A0A1H0G320_9FIRM</name>
<accession>A0A1H0G320</accession>
<evidence type="ECO:0000313" key="3">
    <source>
        <dbReference type="Proteomes" id="UP000199182"/>
    </source>
</evidence>
<keyword evidence="3" id="KW-1185">Reference proteome</keyword>
<organism evidence="2 3">
    <name type="scientific">Acetanaerobacterium elongatum</name>
    <dbReference type="NCBI Taxonomy" id="258515"/>
    <lineage>
        <taxon>Bacteria</taxon>
        <taxon>Bacillati</taxon>
        <taxon>Bacillota</taxon>
        <taxon>Clostridia</taxon>
        <taxon>Eubacteriales</taxon>
        <taxon>Oscillospiraceae</taxon>
        <taxon>Acetanaerobacterium</taxon>
    </lineage>
</organism>
<sequence length="163" mass="18024">MRQDDSRWASTLIPGSNYTYSGAGCAMTSYAMVFSYYGSNVTPVDVGNTYYNRTNPQQSPIDFNVRTLVPMYSRSISAIDTVSSRSSLEAVIVGGIFSGYPTVLKMTRSNGDTHFIVAYGCFQATASDPTIIYIRDPESHINYSTLNKYYDKGWTAANYVTVS</sequence>
<proteinExistence type="predicted"/>
<evidence type="ECO:0000259" key="1">
    <source>
        <dbReference type="Pfam" id="PF13529"/>
    </source>
</evidence>
<dbReference type="Proteomes" id="UP000199182">
    <property type="component" value="Unassembled WGS sequence"/>
</dbReference>
<reference evidence="2 3" key="1">
    <citation type="submission" date="2016-10" db="EMBL/GenBank/DDBJ databases">
        <authorList>
            <person name="de Groot N.N."/>
        </authorList>
    </citation>
    <scope>NUCLEOTIDE SEQUENCE [LARGE SCALE GENOMIC DNA]</scope>
    <source>
        <strain evidence="2 3">CGMCC 1.5012</strain>
    </source>
</reference>
<dbReference type="InterPro" id="IPR039564">
    <property type="entry name" value="Peptidase_C39-like"/>
</dbReference>
<dbReference type="RefSeq" id="WP_162840443.1">
    <property type="nucleotide sequence ID" value="NZ_FNID01000047.1"/>
</dbReference>
<dbReference type="PROSITE" id="PS51257">
    <property type="entry name" value="PROKAR_LIPOPROTEIN"/>
    <property type="match status" value="1"/>
</dbReference>